<dbReference type="Proteomes" id="UP001430679">
    <property type="component" value="Unassembled WGS sequence"/>
</dbReference>
<evidence type="ECO:0000313" key="2">
    <source>
        <dbReference type="EMBL" id="MCC9065126.1"/>
    </source>
</evidence>
<dbReference type="Pfam" id="PF01541">
    <property type="entry name" value="GIY-YIG"/>
    <property type="match status" value="1"/>
</dbReference>
<sequence>MENIKELQRLADELFNGARIELKSDPNFWKERFRGKESCAGVYILRDQLDRIVYVGETRTIQHRVKDLLNTHNHSFRRTVFKEFILNNENYDFEIRNDYKKAKELIREYICNEFTYSYLEVLLGRKELEEYIILEKKSENLFNKIGNKKILIKT</sequence>
<dbReference type="RefSeq" id="WP_230038602.1">
    <property type="nucleotide sequence ID" value="NZ_JAJJMM010000001.1"/>
</dbReference>
<dbReference type="PROSITE" id="PS50164">
    <property type="entry name" value="GIY_YIG"/>
    <property type="match status" value="1"/>
</dbReference>
<comment type="caution">
    <text evidence="2">The sequence shown here is derived from an EMBL/GenBank/DDBJ whole genome shotgun (WGS) entry which is preliminary data.</text>
</comment>
<feature type="domain" description="GIY-YIG" evidence="1">
    <location>
        <begin position="38"/>
        <end position="144"/>
    </location>
</feature>
<organism evidence="2 3">
    <name type="scientific">Flavobacterium piscisymbiosum</name>
    <dbReference type="NCBI Taxonomy" id="2893753"/>
    <lineage>
        <taxon>Bacteria</taxon>
        <taxon>Pseudomonadati</taxon>
        <taxon>Bacteroidota</taxon>
        <taxon>Flavobacteriia</taxon>
        <taxon>Flavobacteriales</taxon>
        <taxon>Flavobacteriaceae</taxon>
        <taxon>Flavobacterium</taxon>
    </lineage>
</organism>
<protein>
    <submittedName>
        <fullName evidence="2">GIY-YIG nuclease family protein</fullName>
    </submittedName>
</protein>
<reference evidence="2" key="1">
    <citation type="submission" date="2021-11" db="EMBL/GenBank/DDBJ databases">
        <title>Description of novel Flavobacterium species.</title>
        <authorList>
            <person name="Saticioglu I.B."/>
            <person name="Ay H."/>
            <person name="Altun S."/>
            <person name="Duman M."/>
        </authorList>
    </citation>
    <scope>NUCLEOTIDE SEQUENCE</scope>
    <source>
        <strain evidence="2">F-30</strain>
    </source>
</reference>
<proteinExistence type="predicted"/>
<dbReference type="Gene3D" id="3.40.1440.10">
    <property type="entry name" value="GIY-YIG endonuclease"/>
    <property type="match status" value="1"/>
</dbReference>
<dbReference type="EMBL" id="JAJJMM010000001">
    <property type="protein sequence ID" value="MCC9065126.1"/>
    <property type="molecule type" value="Genomic_DNA"/>
</dbReference>
<dbReference type="InterPro" id="IPR000305">
    <property type="entry name" value="GIY-YIG_endonuc"/>
</dbReference>
<dbReference type="InterPro" id="IPR035901">
    <property type="entry name" value="GIY-YIG_endonuc_sf"/>
</dbReference>
<keyword evidence="3" id="KW-1185">Reference proteome</keyword>
<evidence type="ECO:0000259" key="1">
    <source>
        <dbReference type="PROSITE" id="PS50164"/>
    </source>
</evidence>
<gene>
    <name evidence="2" type="ORF">LNP81_19150</name>
</gene>
<evidence type="ECO:0000313" key="3">
    <source>
        <dbReference type="Proteomes" id="UP001430679"/>
    </source>
</evidence>
<accession>A0ABS8MI04</accession>
<dbReference type="SUPFAM" id="SSF82771">
    <property type="entry name" value="GIY-YIG endonuclease"/>
    <property type="match status" value="1"/>
</dbReference>
<name>A0ABS8MI04_9FLAO</name>